<evidence type="ECO:0000313" key="14">
    <source>
        <dbReference type="EMBL" id="QFU97800.1"/>
    </source>
</evidence>
<evidence type="ECO:0000256" key="10">
    <source>
        <dbReference type="ARBA" id="ARBA00023192"/>
    </source>
</evidence>
<dbReference type="Gene3D" id="1.10.3130.10">
    <property type="entry name" value="serine acetyltransferase, domain 1"/>
    <property type="match status" value="1"/>
</dbReference>
<evidence type="ECO:0000256" key="1">
    <source>
        <dbReference type="ARBA" id="ARBA00004496"/>
    </source>
</evidence>
<sequence length="249" mass="26187">MTGVLPRASRPVPPLQGAGASTRAAGPADDGGAPARKRAGGRDVAPSGRSRVSRLRSVWSTVREDLEVARQRDPAARSLLEVALAYPGVHAVWAYRVAHTMWRNPALRLPARLVSQLARFVTGIEIHPGATIGRRLFIDHGMGVVVGETTVVGDDVLLFHGTTLGGRSMTKGKRHPTIGDRVTVGAGAKVLGPIWVGDDAQVGANAVVVKDVPPGAVAVGVPATIRLPQPPARHPQSVEDPSQLIEYVI</sequence>
<evidence type="ECO:0000256" key="3">
    <source>
        <dbReference type="ARBA" id="ARBA00007274"/>
    </source>
</evidence>
<comment type="catalytic activity">
    <reaction evidence="12">
        <text>L-serine + acetyl-CoA = O-acetyl-L-serine + CoA</text>
        <dbReference type="Rhea" id="RHEA:24560"/>
        <dbReference type="ChEBI" id="CHEBI:33384"/>
        <dbReference type="ChEBI" id="CHEBI:57287"/>
        <dbReference type="ChEBI" id="CHEBI:57288"/>
        <dbReference type="ChEBI" id="CHEBI:58340"/>
        <dbReference type="EC" id="2.3.1.30"/>
    </reaction>
</comment>
<accession>A0A5P9Q9H7</accession>
<dbReference type="InterPro" id="IPR018357">
    <property type="entry name" value="Hexapep_transf_CS"/>
</dbReference>
<dbReference type="FunFam" id="2.160.10.10:FF:000007">
    <property type="entry name" value="Serine acetyltransferase"/>
    <property type="match status" value="1"/>
</dbReference>
<keyword evidence="7" id="KW-0028">Amino-acid biosynthesis</keyword>
<dbReference type="GO" id="GO:0005737">
    <property type="term" value="C:cytoplasm"/>
    <property type="evidence" value="ECO:0007669"/>
    <property type="project" value="UniProtKB-SubCell"/>
</dbReference>
<comment type="pathway">
    <text evidence="2">Amino-acid biosynthesis; L-cysteine biosynthesis; L-cysteine from L-serine: step 1/2.</text>
</comment>
<evidence type="ECO:0000256" key="11">
    <source>
        <dbReference type="ARBA" id="ARBA00023315"/>
    </source>
</evidence>
<evidence type="ECO:0000313" key="15">
    <source>
        <dbReference type="Proteomes" id="UP000326702"/>
    </source>
</evidence>
<evidence type="ECO:0000256" key="12">
    <source>
        <dbReference type="ARBA" id="ARBA00049486"/>
    </source>
</evidence>
<dbReference type="GO" id="GO:0006535">
    <property type="term" value="P:cysteine biosynthetic process from serine"/>
    <property type="evidence" value="ECO:0007669"/>
    <property type="project" value="InterPro"/>
</dbReference>
<evidence type="ECO:0000256" key="6">
    <source>
        <dbReference type="ARBA" id="ARBA00022490"/>
    </source>
</evidence>
<dbReference type="InterPro" id="IPR053376">
    <property type="entry name" value="Serine_acetyltransferase"/>
</dbReference>
<dbReference type="FunFam" id="1.10.3130.10:FF:000003">
    <property type="entry name" value="Serine acetyltransferase"/>
    <property type="match status" value="1"/>
</dbReference>
<keyword evidence="9" id="KW-0677">Repeat</keyword>
<dbReference type="InterPro" id="IPR011004">
    <property type="entry name" value="Trimer_LpxA-like_sf"/>
</dbReference>
<name>A0A5P9Q9H7_9MICO</name>
<dbReference type="AlphaFoldDB" id="A0A5P9Q9H7"/>
<feature type="compositionally biased region" description="Low complexity" evidence="13">
    <location>
        <begin position="24"/>
        <end position="34"/>
    </location>
</feature>
<evidence type="ECO:0000256" key="4">
    <source>
        <dbReference type="ARBA" id="ARBA00013266"/>
    </source>
</evidence>
<proteinExistence type="inferred from homology"/>
<keyword evidence="6" id="KW-0963">Cytoplasm</keyword>
<dbReference type="PROSITE" id="PS00101">
    <property type="entry name" value="HEXAPEP_TRANSFERASES"/>
    <property type="match status" value="1"/>
</dbReference>
<dbReference type="SUPFAM" id="SSF51161">
    <property type="entry name" value="Trimeric LpxA-like enzymes"/>
    <property type="match status" value="1"/>
</dbReference>
<evidence type="ECO:0000256" key="9">
    <source>
        <dbReference type="ARBA" id="ARBA00022737"/>
    </source>
</evidence>
<keyword evidence="11 14" id="KW-0012">Acyltransferase</keyword>
<keyword evidence="10" id="KW-0198">Cysteine biosynthesis</keyword>
<dbReference type="GO" id="GO:0009001">
    <property type="term" value="F:serine O-acetyltransferase activity"/>
    <property type="evidence" value="ECO:0007669"/>
    <property type="project" value="UniProtKB-EC"/>
</dbReference>
<dbReference type="Gene3D" id="2.160.10.10">
    <property type="entry name" value="Hexapeptide repeat proteins"/>
    <property type="match status" value="1"/>
</dbReference>
<keyword evidence="15" id="KW-1185">Reference proteome</keyword>
<dbReference type="Pfam" id="PF00132">
    <property type="entry name" value="Hexapep"/>
    <property type="match status" value="1"/>
</dbReference>
<feature type="region of interest" description="Disordered" evidence="13">
    <location>
        <begin position="1"/>
        <end position="50"/>
    </location>
</feature>
<protein>
    <recommendedName>
        <fullName evidence="5">Serine acetyltransferase</fullName>
        <ecNumber evidence="4">2.3.1.30</ecNumber>
    </recommendedName>
</protein>
<organism evidence="14 15">
    <name type="scientific">Luteimicrobium xylanilyticum</name>
    <dbReference type="NCBI Taxonomy" id="1133546"/>
    <lineage>
        <taxon>Bacteria</taxon>
        <taxon>Bacillati</taxon>
        <taxon>Actinomycetota</taxon>
        <taxon>Actinomycetes</taxon>
        <taxon>Micrococcales</taxon>
        <taxon>Luteimicrobium</taxon>
    </lineage>
</organism>
<evidence type="ECO:0000256" key="13">
    <source>
        <dbReference type="SAM" id="MobiDB-lite"/>
    </source>
</evidence>
<dbReference type="Proteomes" id="UP000326702">
    <property type="component" value="Chromosome"/>
</dbReference>
<dbReference type="InterPro" id="IPR005881">
    <property type="entry name" value="Ser_O-AcTrfase"/>
</dbReference>
<dbReference type="PANTHER" id="PTHR42811">
    <property type="entry name" value="SERINE ACETYLTRANSFERASE"/>
    <property type="match status" value="1"/>
</dbReference>
<gene>
    <name evidence="14" type="primary">cysE</name>
    <name evidence="14" type="ORF">KDY119_01304</name>
</gene>
<dbReference type="NCBIfam" id="NF041874">
    <property type="entry name" value="EPS_EpsC"/>
    <property type="match status" value="1"/>
</dbReference>
<dbReference type="EMBL" id="CP045529">
    <property type="protein sequence ID" value="QFU97800.1"/>
    <property type="molecule type" value="Genomic_DNA"/>
</dbReference>
<comment type="subcellular location">
    <subcellularLocation>
        <location evidence="1">Cytoplasm</location>
    </subcellularLocation>
</comment>
<evidence type="ECO:0000256" key="2">
    <source>
        <dbReference type="ARBA" id="ARBA00004876"/>
    </source>
</evidence>
<dbReference type="OrthoDB" id="9801456at2"/>
<dbReference type="NCBIfam" id="TIGR01172">
    <property type="entry name" value="cysE"/>
    <property type="match status" value="1"/>
</dbReference>
<evidence type="ECO:0000256" key="8">
    <source>
        <dbReference type="ARBA" id="ARBA00022679"/>
    </source>
</evidence>
<evidence type="ECO:0000256" key="5">
    <source>
        <dbReference type="ARBA" id="ARBA00018522"/>
    </source>
</evidence>
<keyword evidence="8 14" id="KW-0808">Transferase</keyword>
<dbReference type="InterPro" id="IPR045304">
    <property type="entry name" value="LbH_SAT"/>
</dbReference>
<dbReference type="InterPro" id="IPR042122">
    <property type="entry name" value="Ser_AcTrfase_N_sf"/>
</dbReference>
<dbReference type="CDD" id="cd03354">
    <property type="entry name" value="LbH_SAT"/>
    <property type="match status" value="1"/>
</dbReference>
<dbReference type="KEGG" id="lxl:KDY119_01304"/>
<reference evidence="14 15" key="1">
    <citation type="submission" date="2019-10" db="EMBL/GenBank/DDBJ databases">
        <title>Genome sequence of Luteimicrobium xylanilyticum HY-24.</title>
        <authorList>
            <person name="Kim D.Y."/>
            <person name="Park H.-Y."/>
        </authorList>
    </citation>
    <scope>NUCLEOTIDE SEQUENCE [LARGE SCALE GENOMIC DNA]</scope>
    <source>
        <strain evidence="14 15">HY-24</strain>
    </source>
</reference>
<comment type="similarity">
    <text evidence="3">Belongs to the transferase hexapeptide repeat family.</text>
</comment>
<evidence type="ECO:0000256" key="7">
    <source>
        <dbReference type="ARBA" id="ARBA00022605"/>
    </source>
</evidence>
<dbReference type="EC" id="2.3.1.30" evidence="4"/>
<dbReference type="InterPro" id="IPR001451">
    <property type="entry name" value="Hexapep"/>
</dbReference>